<dbReference type="AlphaFoldDB" id="A0A8J7WRM2"/>
<comment type="caution">
    <text evidence="5">The sequence shown here is derived from an EMBL/GenBank/DDBJ whole genome shotgun (WGS) entry which is preliminary data.</text>
</comment>
<name>A0A8J7WRM2_9ACTN</name>
<keyword evidence="6" id="KW-1185">Reference proteome</keyword>
<dbReference type="GO" id="GO:0015074">
    <property type="term" value="P:DNA integration"/>
    <property type="evidence" value="ECO:0007669"/>
    <property type="project" value="InterPro"/>
</dbReference>
<dbReference type="InterPro" id="IPR011010">
    <property type="entry name" value="DNA_brk_join_enz"/>
</dbReference>
<proteinExistence type="predicted"/>
<feature type="region of interest" description="Disordered" evidence="3">
    <location>
        <begin position="127"/>
        <end position="157"/>
    </location>
</feature>
<evidence type="ECO:0000259" key="4">
    <source>
        <dbReference type="PROSITE" id="PS51900"/>
    </source>
</evidence>
<evidence type="ECO:0000313" key="6">
    <source>
        <dbReference type="Proteomes" id="UP000677913"/>
    </source>
</evidence>
<sequence>MLQGFGDVHARAQRNGARDGTPLLISLVRGPDARINMFFRFSWISSNRPRTWRRYAYTLVVWLNFLERRGRSWSDVTARDYYDFKHWRMTDSHNPNRVGAMSFDTDRAALSSFYRWASSEYGVLNPIPTRPVQDKPTRGQVRSRRMPDRPAGSPRRDPKWLLRQAFEQWRDVGLRGYEFDGRRPDHWRGFNEDRDAAFVDGLYGTGLRLTEWATILDVELPQPGTSGRFPRAWLARECAKGGRYGRSYRIPRAVVKAVTGYMDPLEGSRAEAIGRAQRAGRYERLSSAQIVTGHNPHSRTVRVLTARGDTWLSLNALNETDRLRLFRRTPAGLEPLAVWLSSNGMPRQAHSWENTFRSANARVADAWVRAGTPELTGMERDRRRVLCPLP</sequence>
<dbReference type="InterPro" id="IPR004107">
    <property type="entry name" value="Integrase_SAM-like_N"/>
</dbReference>
<dbReference type="SUPFAM" id="SSF56349">
    <property type="entry name" value="DNA breaking-rejoining enzymes"/>
    <property type="match status" value="1"/>
</dbReference>
<evidence type="ECO:0000313" key="5">
    <source>
        <dbReference type="EMBL" id="MBS2965405.1"/>
    </source>
</evidence>
<evidence type="ECO:0000256" key="2">
    <source>
        <dbReference type="PROSITE-ProRule" id="PRU01248"/>
    </source>
</evidence>
<evidence type="ECO:0000256" key="1">
    <source>
        <dbReference type="ARBA" id="ARBA00023125"/>
    </source>
</evidence>
<organism evidence="5 6">
    <name type="scientific">Actinocrinis puniceicyclus</name>
    <dbReference type="NCBI Taxonomy" id="977794"/>
    <lineage>
        <taxon>Bacteria</taxon>
        <taxon>Bacillati</taxon>
        <taxon>Actinomycetota</taxon>
        <taxon>Actinomycetes</taxon>
        <taxon>Catenulisporales</taxon>
        <taxon>Actinospicaceae</taxon>
        <taxon>Actinocrinis</taxon>
    </lineage>
</organism>
<dbReference type="Gene3D" id="1.10.150.130">
    <property type="match status" value="1"/>
</dbReference>
<dbReference type="PROSITE" id="PS51900">
    <property type="entry name" value="CB"/>
    <property type="match status" value="1"/>
</dbReference>
<dbReference type="InterPro" id="IPR010998">
    <property type="entry name" value="Integrase_recombinase_N"/>
</dbReference>
<keyword evidence="1 2" id="KW-0238">DNA-binding</keyword>
<dbReference type="Proteomes" id="UP000677913">
    <property type="component" value="Unassembled WGS sequence"/>
</dbReference>
<protein>
    <submittedName>
        <fullName evidence="5">Site-specific integrase</fullName>
    </submittedName>
</protein>
<dbReference type="EMBL" id="JAGSXH010000082">
    <property type="protein sequence ID" value="MBS2965405.1"/>
    <property type="molecule type" value="Genomic_DNA"/>
</dbReference>
<evidence type="ECO:0000256" key="3">
    <source>
        <dbReference type="SAM" id="MobiDB-lite"/>
    </source>
</evidence>
<reference evidence="5" key="1">
    <citation type="submission" date="2021-04" db="EMBL/GenBank/DDBJ databases">
        <title>Genome based classification of Actinospica acidithermotolerans sp. nov., an actinobacterium isolated from an Indonesian hot spring.</title>
        <authorList>
            <person name="Kusuma A.B."/>
            <person name="Putra K.E."/>
            <person name="Nafisah S."/>
            <person name="Loh J."/>
            <person name="Nouioui I."/>
            <person name="Goodfellow M."/>
        </authorList>
    </citation>
    <scope>NUCLEOTIDE SEQUENCE</scope>
    <source>
        <strain evidence="5">DSM 45618</strain>
    </source>
</reference>
<dbReference type="InterPro" id="IPR044068">
    <property type="entry name" value="CB"/>
</dbReference>
<dbReference type="GO" id="GO:0003677">
    <property type="term" value="F:DNA binding"/>
    <property type="evidence" value="ECO:0007669"/>
    <property type="project" value="UniProtKB-UniRule"/>
</dbReference>
<feature type="domain" description="Core-binding (CB)" evidence="4">
    <location>
        <begin position="29"/>
        <end position="118"/>
    </location>
</feature>
<gene>
    <name evidence="5" type="ORF">KGA66_20305</name>
</gene>
<accession>A0A8J7WRM2</accession>
<dbReference type="Pfam" id="PF02899">
    <property type="entry name" value="Phage_int_SAM_1"/>
    <property type="match status" value="1"/>
</dbReference>